<evidence type="ECO:0008006" key="5">
    <source>
        <dbReference type="Google" id="ProtNLM"/>
    </source>
</evidence>
<feature type="signal peptide" evidence="2">
    <location>
        <begin position="1"/>
        <end position="32"/>
    </location>
</feature>
<evidence type="ECO:0000313" key="3">
    <source>
        <dbReference type="EMBL" id="GGO83214.1"/>
    </source>
</evidence>
<proteinExistence type="predicted"/>
<gene>
    <name evidence="3" type="ORF">GCM10012280_11650</name>
</gene>
<keyword evidence="2" id="KW-0732">Signal</keyword>
<dbReference type="Proteomes" id="UP000641932">
    <property type="component" value="Unassembled WGS sequence"/>
</dbReference>
<keyword evidence="4" id="KW-1185">Reference proteome</keyword>
<evidence type="ECO:0000256" key="1">
    <source>
        <dbReference type="SAM" id="MobiDB-lite"/>
    </source>
</evidence>
<evidence type="ECO:0000313" key="4">
    <source>
        <dbReference type="Proteomes" id="UP000641932"/>
    </source>
</evidence>
<dbReference type="EMBL" id="BMMS01000004">
    <property type="protein sequence ID" value="GGO83214.1"/>
    <property type="molecule type" value="Genomic_DNA"/>
</dbReference>
<dbReference type="InterPro" id="IPR006311">
    <property type="entry name" value="TAT_signal"/>
</dbReference>
<protein>
    <recommendedName>
        <fullName evidence="5">ATP-binding protein</fullName>
    </recommendedName>
</protein>
<organism evidence="3 4">
    <name type="scientific">Wenjunlia tyrosinilytica</name>
    <dbReference type="NCBI Taxonomy" id="1544741"/>
    <lineage>
        <taxon>Bacteria</taxon>
        <taxon>Bacillati</taxon>
        <taxon>Actinomycetota</taxon>
        <taxon>Actinomycetes</taxon>
        <taxon>Kitasatosporales</taxon>
        <taxon>Streptomycetaceae</taxon>
        <taxon>Wenjunlia</taxon>
    </lineage>
</organism>
<reference evidence="3" key="2">
    <citation type="submission" date="2020-09" db="EMBL/GenBank/DDBJ databases">
        <authorList>
            <person name="Sun Q."/>
            <person name="Zhou Y."/>
        </authorList>
    </citation>
    <scope>NUCLEOTIDE SEQUENCE</scope>
    <source>
        <strain evidence="3">CGMCC 4.7201</strain>
    </source>
</reference>
<feature type="region of interest" description="Disordered" evidence="1">
    <location>
        <begin position="41"/>
        <end position="66"/>
    </location>
</feature>
<feature type="chain" id="PRO_5038978267" description="ATP-binding protein" evidence="2">
    <location>
        <begin position="33"/>
        <end position="140"/>
    </location>
</feature>
<feature type="compositionally biased region" description="Low complexity" evidence="1">
    <location>
        <begin position="41"/>
        <end position="50"/>
    </location>
</feature>
<reference evidence="3" key="1">
    <citation type="journal article" date="2014" name="Int. J. Syst. Evol. Microbiol.">
        <title>Complete genome sequence of Corynebacterium casei LMG S-19264T (=DSM 44701T), isolated from a smear-ripened cheese.</title>
        <authorList>
            <consortium name="US DOE Joint Genome Institute (JGI-PGF)"/>
            <person name="Walter F."/>
            <person name="Albersmeier A."/>
            <person name="Kalinowski J."/>
            <person name="Ruckert C."/>
        </authorList>
    </citation>
    <scope>NUCLEOTIDE SEQUENCE</scope>
    <source>
        <strain evidence="3">CGMCC 4.7201</strain>
    </source>
</reference>
<dbReference type="PROSITE" id="PS51318">
    <property type="entry name" value="TAT"/>
    <property type="match status" value="1"/>
</dbReference>
<dbReference type="AlphaFoldDB" id="A0A917ZJN2"/>
<evidence type="ECO:0000256" key="2">
    <source>
        <dbReference type="SAM" id="SignalP"/>
    </source>
</evidence>
<name>A0A917ZJN2_9ACTN</name>
<sequence>MPSQHRRSRSPLSSRPVLRLAVAVSSAGAALAAGVGAASAAPASSAGLPGLPDPGGVTRPDVGAALTGLQQGAPAALKPVKSMNINPLAQTGVDPLDNSVGTQAADFAPVSTAAATKPLATRNSLSTLPIAGPVAGVLPG</sequence>
<comment type="caution">
    <text evidence="3">The sequence shown here is derived from an EMBL/GenBank/DDBJ whole genome shotgun (WGS) entry which is preliminary data.</text>
</comment>
<accession>A0A917ZJN2</accession>